<dbReference type="PANTHER" id="PTHR17605:SF0">
    <property type="entry name" value="RIBOSOME BIOGENESIS PROTEIN BOP1"/>
    <property type="match status" value="1"/>
</dbReference>
<keyword evidence="4" id="KW-0677">Repeat</keyword>
<evidence type="ECO:0000256" key="3">
    <source>
        <dbReference type="ARBA" id="ARBA00022574"/>
    </source>
</evidence>
<dbReference type="GO" id="GO:0000466">
    <property type="term" value="P:maturation of 5.8S rRNA from tricistronic rRNA transcript (SSU-rRNA, 5.8S rRNA, LSU-rRNA)"/>
    <property type="evidence" value="ECO:0007669"/>
    <property type="project" value="UniProtKB-UniRule"/>
</dbReference>
<comment type="function">
    <text evidence="6">Component of the NOP7 complex, which is required for maturation of the 25S and 5.8S ribosomal RNAs and formation of the 60S ribosome.</text>
</comment>
<feature type="compositionally biased region" description="Basic residues" evidence="8">
    <location>
        <begin position="1"/>
        <end position="10"/>
    </location>
</feature>
<dbReference type="SMART" id="SM00320">
    <property type="entry name" value="WD40"/>
    <property type="match status" value="5"/>
</dbReference>
<protein>
    <recommendedName>
        <fullName evidence="6">Ribosome biogenesis protein ERB1</fullName>
    </recommendedName>
    <alternativeName>
        <fullName evidence="6">Eukaryotic ribosome biogenesis protein 1</fullName>
    </alternativeName>
</protein>
<dbReference type="GO" id="GO:0000463">
    <property type="term" value="P:maturation of LSU-rRNA from tricistronic rRNA transcript (SSU-rRNA, 5.8S rRNA, LSU-rRNA)"/>
    <property type="evidence" value="ECO:0007669"/>
    <property type="project" value="UniProtKB-UniRule"/>
</dbReference>
<dbReference type="PROSITE" id="PS50294">
    <property type="entry name" value="WD_REPEATS_REGION"/>
    <property type="match status" value="1"/>
</dbReference>
<evidence type="ECO:0000256" key="5">
    <source>
        <dbReference type="ARBA" id="ARBA00023242"/>
    </source>
</evidence>
<dbReference type="HAMAP" id="MF_03027">
    <property type="entry name" value="BOP1"/>
    <property type="match status" value="1"/>
</dbReference>
<evidence type="ECO:0000256" key="7">
    <source>
        <dbReference type="PROSITE-ProRule" id="PRU00221"/>
    </source>
</evidence>
<dbReference type="InterPro" id="IPR036322">
    <property type="entry name" value="WD40_repeat_dom_sf"/>
</dbReference>
<organism evidence="10 11">
    <name type="scientific">Niveomyces insectorum RCEF 264</name>
    <dbReference type="NCBI Taxonomy" id="1081102"/>
    <lineage>
        <taxon>Eukaryota</taxon>
        <taxon>Fungi</taxon>
        <taxon>Dikarya</taxon>
        <taxon>Ascomycota</taxon>
        <taxon>Pezizomycotina</taxon>
        <taxon>Sordariomycetes</taxon>
        <taxon>Hypocreomycetidae</taxon>
        <taxon>Hypocreales</taxon>
        <taxon>Cordycipitaceae</taxon>
        <taxon>Niveomyces</taxon>
    </lineage>
</organism>
<dbReference type="InterPro" id="IPR012953">
    <property type="entry name" value="BOP1_N_dom"/>
</dbReference>
<gene>
    <name evidence="6" type="primary">ERB1</name>
    <name evidence="10" type="ORF">SPI_09187</name>
</gene>
<evidence type="ECO:0000256" key="4">
    <source>
        <dbReference type="ARBA" id="ARBA00022737"/>
    </source>
</evidence>
<feature type="repeat" description="WD" evidence="7">
    <location>
        <begin position="413"/>
        <end position="454"/>
    </location>
</feature>
<dbReference type="Pfam" id="PF08145">
    <property type="entry name" value="BOP1NT"/>
    <property type="match status" value="1"/>
</dbReference>
<dbReference type="Proteomes" id="UP000076874">
    <property type="component" value="Unassembled WGS sequence"/>
</dbReference>
<dbReference type="PANTHER" id="PTHR17605">
    <property type="entry name" value="RIBOSOME BIOGENESIS PROTEIN BOP1 BLOCK OF PROLIFERATION 1 PROTEIN"/>
    <property type="match status" value="1"/>
</dbReference>
<dbReference type="STRING" id="1081102.A0A162MBV6"/>
<comment type="similarity">
    <text evidence="6">Belongs to the WD repeat BOP1/ERB1 family.</text>
</comment>
<evidence type="ECO:0000313" key="10">
    <source>
        <dbReference type="EMBL" id="OAA53980.1"/>
    </source>
</evidence>
<dbReference type="InterPro" id="IPR015943">
    <property type="entry name" value="WD40/YVTN_repeat-like_dom_sf"/>
</dbReference>
<dbReference type="GO" id="GO:0043021">
    <property type="term" value="F:ribonucleoprotein complex binding"/>
    <property type="evidence" value="ECO:0007669"/>
    <property type="project" value="UniProtKB-UniRule"/>
</dbReference>
<dbReference type="InterPro" id="IPR001680">
    <property type="entry name" value="WD40_rpt"/>
</dbReference>
<reference evidence="10 11" key="1">
    <citation type="journal article" date="2016" name="Genome Biol. Evol.">
        <title>Divergent and convergent evolution of fungal pathogenicity.</title>
        <authorList>
            <person name="Shang Y."/>
            <person name="Xiao G."/>
            <person name="Zheng P."/>
            <person name="Cen K."/>
            <person name="Zhan S."/>
            <person name="Wang C."/>
        </authorList>
    </citation>
    <scope>NUCLEOTIDE SEQUENCE [LARGE SCALE GENOMIC DNA]</scope>
    <source>
        <strain evidence="10 11">RCEF 264</strain>
    </source>
</reference>
<dbReference type="EMBL" id="AZHD01000026">
    <property type="protein sequence ID" value="OAA53980.1"/>
    <property type="molecule type" value="Genomic_DNA"/>
</dbReference>
<dbReference type="FunFam" id="2.130.10.10:FF:000576">
    <property type="entry name" value="Ribosome biogenesis protein ERB1"/>
    <property type="match status" value="1"/>
</dbReference>
<dbReference type="OrthoDB" id="5571054at2759"/>
<feature type="domain" description="BOP1 N-terminal" evidence="9">
    <location>
        <begin position="149"/>
        <end position="406"/>
    </location>
</feature>
<dbReference type="InterPro" id="IPR028598">
    <property type="entry name" value="BOP1/Erb1"/>
</dbReference>
<comment type="caution">
    <text evidence="10">The sequence shown here is derived from an EMBL/GenBank/DDBJ whole genome shotgun (WGS) entry which is preliminary data.</text>
</comment>
<evidence type="ECO:0000256" key="8">
    <source>
        <dbReference type="SAM" id="MobiDB-lite"/>
    </source>
</evidence>
<proteinExistence type="inferred from homology"/>
<dbReference type="SMART" id="SM01035">
    <property type="entry name" value="BOP1NT"/>
    <property type="match status" value="1"/>
</dbReference>
<dbReference type="Gene3D" id="2.130.10.10">
    <property type="entry name" value="YVTN repeat-like/Quinoprotein amine dehydrogenase"/>
    <property type="match status" value="1"/>
</dbReference>
<dbReference type="GO" id="GO:0070180">
    <property type="term" value="F:large ribosomal subunit rRNA binding"/>
    <property type="evidence" value="ECO:0007669"/>
    <property type="project" value="EnsemblFungi"/>
</dbReference>
<evidence type="ECO:0000313" key="11">
    <source>
        <dbReference type="Proteomes" id="UP000076874"/>
    </source>
</evidence>
<sequence length="779" mass="87300">METRERKRKAFNASHGAKSDDGTGLDVLLEGALSDGKDLESAAGFSDDEPSDADMQVVDNVLDSDNILSEKDEANGDDGQEFDKLTLINDAGAEENYAHEGKNQPNYWVTTDANGSVRYIYDEIDPVYDSDDSAQETINTIGNIPLNLYDSFPHIGYDINGKKILRPAAGEALDALLDSIELPEGWTGLTDSATGKPLRLSQDELELLRRVQMNEIPEEGYNPYSDTIEYFTSIEEKMPLSAAPEPKRRFVPSKHEAVRVAKLVRAIREGRILPYKTPNEAYEEDVHYDLWQDEQPREQHVMHVSAPKLPPPGHSESYNCPPEYVPTRAERQTWETTDPVDREQLFLPAKYDALRKVPGYGSFVKERFERCLDLYLAPRVRRNKLTVDPNSLLPKLPPAEELKPYPTVCQTVFRGHEGWVRTVAIDPTGCWLASGGDDGTVRLWELLTGRQVWSARLSGGKGSCEDADDEPVNCLSWQPGKGVLVLAAAAGEELFLMVPSAVVDPELEQASRDVLNAGFGSAASNKAKQQQAKDNALKQPPAKWSRPDNVRLLSAGVLLQVRLRSPIRSINWHRRGEHFCTVSPAGGRHAVAIHTLSRHMTQVPFRRLANIPQVAQFHPSRPLFFVATKQRIRVYDLQKMELVKTVQPGARLISSFDVHPIGGEHLVVGAYDRRLIWQDTEMSMPYRTMRYHERAVRSVKFHRGGLPLFADTSDDGTLQIYFGRVYNDPMEYPTIVPLKRLEHGAHRVVDAVGALDVTWHPKEAWCVSAGADGTCRLWM</sequence>
<feature type="compositionally biased region" description="Low complexity" evidence="8">
    <location>
        <begin position="522"/>
        <end position="539"/>
    </location>
</feature>
<dbReference type="GO" id="GO:0030687">
    <property type="term" value="C:preribosome, large subunit precursor"/>
    <property type="evidence" value="ECO:0007669"/>
    <property type="project" value="UniProtKB-UniRule"/>
</dbReference>
<evidence type="ECO:0000256" key="2">
    <source>
        <dbReference type="ARBA" id="ARBA00022552"/>
    </source>
</evidence>
<dbReference type="PROSITE" id="PS50082">
    <property type="entry name" value="WD_REPEATS_2"/>
    <property type="match status" value="1"/>
</dbReference>
<keyword evidence="2 6" id="KW-0698">rRNA processing</keyword>
<dbReference type="SUPFAM" id="SSF50978">
    <property type="entry name" value="WD40 repeat-like"/>
    <property type="match status" value="1"/>
</dbReference>
<dbReference type="GO" id="GO:0005654">
    <property type="term" value="C:nucleoplasm"/>
    <property type="evidence" value="ECO:0007669"/>
    <property type="project" value="UniProtKB-SubCell"/>
</dbReference>
<evidence type="ECO:0000256" key="1">
    <source>
        <dbReference type="ARBA" id="ARBA00022517"/>
    </source>
</evidence>
<evidence type="ECO:0000256" key="6">
    <source>
        <dbReference type="HAMAP-Rule" id="MF_03027"/>
    </source>
</evidence>
<name>A0A162MBV6_9HYPO</name>
<dbReference type="Pfam" id="PF00400">
    <property type="entry name" value="WD40"/>
    <property type="match status" value="2"/>
</dbReference>
<comment type="subcellular location">
    <subcellularLocation>
        <location evidence="6">Nucleus</location>
        <location evidence="6">Nucleolus</location>
    </subcellularLocation>
    <subcellularLocation>
        <location evidence="6">Nucleus</location>
        <location evidence="6">Nucleoplasm</location>
    </subcellularLocation>
</comment>
<evidence type="ECO:0000259" key="9">
    <source>
        <dbReference type="SMART" id="SM01035"/>
    </source>
</evidence>
<keyword evidence="5 6" id="KW-0539">Nucleus</keyword>
<keyword evidence="11" id="KW-1185">Reference proteome</keyword>
<feature type="region of interest" description="Disordered" evidence="8">
    <location>
        <begin position="522"/>
        <end position="543"/>
    </location>
</feature>
<accession>A0A162MBV6</accession>
<dbReference type="AlphaFoldDB" id="A0A162MBV6"/>
<keyword evidence="1 6" id="KW-0690">Ribosome biogenesis</keyword>
<keyword evidence="3 7" id="KW-0853">WD repeat</keyword>
<feature type="region of interest" description="Disordered" evidence="8">
    <location>
        <begin position="1"/>
        <end position="25"/>
    </location>
</feature>
<dbReference type="InterPro" id="IPR019775">
    <property type="entry name" value="WD40_repeat_CS"/>
</dbReference>
<dbReference type="PROSITE" id="PS00678">
    <property type="entry name" value="WD_REPEATS_1"/>
    <property type="match status" value="1"/>
</dbReference>
<dbReference type="GO" id="GO:0070545">
    <property type="term" value="C:PeBoW complex"/>
    <property type="evidence" value="ECO:0007669"/>
    <property type="project" value="EnsemblFungi"/>
</dbReference>
<comment type="subunit">
    <text evidence="6">Component of the NOP7 complex, composed of ERB1, NOP7 and YTM1. Within the NOP7 complex ERB1 appears to interact directly with NOP7 and YTM1. The NOP7 complex also associates with the 66S pre-ribosome.</text>
</comment>